<keyword evidence="4" id="KW-0479">Metal-binding</keyword>
<evidence type="ECO:0000313" key="8">
    <source>
        <dbReference type="Proteomes" id="UP000571817"/>
    </source>
</evidence>
<evidence type="ECO:0000256" key="1">
    <source>
        <dbReference type="ARBA" id="ARBA00001946"/>
    </source>
</evidence>
<dbReference type="InterPro" id="IPR008949">
    <property type="entry name" value="Isoprenoid_synthase_dom_sf"/>
</dbReference>
<evidence type="ECO:0000256" key="2">
    <source>
        <dbReference type="ARBA" id="ARBA00006706"/>
    </source>
</evidence>
<comment type="cofactor">
    <cofactor evidence="1">
        <name>Mg(2+)</name>
        <dbReference type="ChEBI" id="CHEBI:18420"/>
    </cofactor>
</comment>
<evidence type="ECO:0000256" key="5">
    <source>
        <dbReference type="ARBA" id="ARBA00022842"/>
    </source>
</evidence>
<organism evidence="7 8">
    <name type="scientific">Allobranchiibius huperziae</name>
    <dbReference type="NCBI Taxonomy" id="1874116"/>
    <lineage>
        <taxon>Bacteria</taxon>
        <taxon>Bacillati</taxon>
        <taxon>Actinomycetota</taxon>
        <taxon>Actinomycetes</taxon>
        <taxon>Micrococcales</taxon>
        <taxon>Dermacoccaceae</taxon>
        <taxon>Allobranchiibius</taxon>
    </lineage>
</organism>
<dbReference type="GO" id="GO:0046872">
    <property type="term" value="F:metal ion binding"/>
    <property type="evidence" value="ECO:0007669"/>
    <property type="project" value="UniProtKB-KW"/>
</dbReference>
<dbReference type="EC" id="2.5.1.10" evidence="7"/>
<dbReference type="GO" id="GO:0004311">
    <property type="term" value="F:geranylgeranyl diphosphate synthase activity"/>
    <property type="evidence" value="ECO:0007669"/>
    <property type="project" value="UniProtKB-EC"/>
</dbReference>
<dbReference type="InterPro" id="IPR033749">
    <property type="entry name" value="Polyprenyl_synt_CS"/>
</dbReference>
<dbReference type="Proteomes" id="UP000571817">
    <property type="component" value="Unassembled WGS sequence"/>
</dbReference>
<dbReference type="AlphaFoldDB" id="A0A853DJZ5"/>
<dbReference type="Gene3D" id="1.10.600.10">
    <property type="entry name" value="Farnesyl Diphosphate Synthase"/>
    <property type="match status" value="1"/>
</dbReference>
<dbReference type="EC" id="2.5.1.1" evidence="7"/>
<evidence type="ECO:0000313" key="7">
    <source>
        <dbReference type="EMBL" id="NYJ75030.1"/>
    </source>
</evidence>
<dbReference type="SUPFAM" id="SSF48576">
    <property type="entry name" value="Terpenoid synthases"/>
    <property type="match status" value="1"/>
</dbReference>
<keyword evidence="8" id="KW-1185">Reference proteome</keyword>
<dbReference type="PROSITE" id="PS00444">
    <property type="entry name" value="POLYPRENYL_SYNTHASE_2"/>
    <property type="match status" value="1"/>
</dbReference>
<dbReference type="GO" id="GO:0004337">
    <property type="term" value="F:(2E,6E)-farnesyl diphosphate synthase activity"/>
    <property type="evidence" value="ECO:0007669"/>
    <property type="project" value="UniProtKB-EC"/>
</dbReference>
<dbReference type="GO" id="GO:0004161">
    <property type="term" value="F:dimethylallyltranstransferase activity"/>
    <property type="evidence" value="ECO:0007669"/>
    <property type="project" value="UniProtKB-EC"/>
</dbReference>
<dbReference type="CDD" id="cd00685">
    <property type="entry name" value="Trans_IPPS_HT"/>
    <property type="match status" value="1"/>
</dbReference>
<reference evidence="7 8" key="1">
    <citation type="submission" date="2020-07" db="EMBL/GenBank/DDBJ databases">
        <title>Sequencing the genomes of 1000 actinobacteria strains.</title>
        <authorList>
            <person name="Klenk H.-P."/>
        </authorList>
    </citation>
    <scope>NUCLEOTIDE SEQUENCE [LARGE SCALE GENOMIC DNA]</scope>
    <source>
        <strain evidence="7 8">DSM 29531</strain>
    </source>
</reference>
<protein>
    <submittedName>
        <fullName evidence="7">Geranylgeranyl diphosphate synthase type I</fullName>
        <ecNumber evidence="7">2.5.1.1</ecNumber>
        <ecNumber evidence="7">2.5.1.10</ecNumber>
        <ecNumber evidence="7">2.5.1.29</ecNumber>
    </submittedName>
</protein>
<keyword evidence="3 6" id="KW-0808">Transferase</keyword>
<evidence type="ECO:0000256" key="6">
    <source>
        <dbReference type="RuleBase" id="RU004466"/>
    </source>
</evidence>
<dbReference type="Pfam" id="PF00348">
    <property type="entry name" value="polyprenyl_synt"/>
    <property type="match status" value="1"/>
</dbReference>
<name>A0A853DJZ5_9MICO</name>
<comment type="similarity">
    <text evidence="2 6">Belongs to the FPP/GGPP synthase family.</text>
</comment>
<accession>A0A853DJZ5</accession>
<dbReference type="GO" id="GO:0008299">
    <property type="term" value="P:isoprenoid biosynthetic process"/>
    <property type="evidence" value="ECO:0007669"/>
    <property type="project" value="InterPro"/>
</dbReference>
<comment type="caution">
    <text evidence="7">The sequence shown here is derived from an EMBL/GenBank/DDBJ whole genome shotgun (WGS) entry which is preliminary data.</text>
</comment>
<dbReference type="SFLD" id="SFLDS00005">
    <property type="entry name" value="Isoprenoid_Synthase_Type_I"/>
    <property type="match status" value="1"/>
</dbReference>
<dbReference type="PROSITE" id="PS00723">
    <property type="entry name" value="POLYPRENYL_SYNTHASE_1"/>
    <property type="match status" value="1"/>
</dbReference>
<gene>
    <name evidence="7" type="ORF">HNR15_001993</name>
</gene>
<sequence length="360" mass="39044">MPDPLDVADLRVRVQAVLDTAQARQRDVLAPLGPDVAELSDGIFQLLRGGKRLRAAFLYWGYRAAGGRDSDALVQVATSMEMFQAAALIHDDVMDHSDTRRGMPTAHRRLAARHAREGWEGDGEDFGNAGAILAGDLCLVWTDELFVGSGLPHAELARGRDQFDAMRTQLMGGQFLDVLDSVRDWATLTTDERIEEALRVVRYKSANYTVVQPLLIGADCAGVGASTRSALAAYGTALGDAFQLRDDLLGVFGDPEQTGKPAGDDLLEGKRTALVAFALDDVAPADLSRFTALFGSPDLDEEQVAWLRDLCKRSGAVDRVEGMIQERVLVAREQLRGAVLDEESAVILHDLIDVATARDS</sequence>
<dbReference type="EC" id="2.5.1.29" evidence="7"/>
<dbReference type="PANTHER" id="PTHR12001:SF85">
    <property type="entry name" value="SHORT CHAIN ISOPRENYL DIPHOSPHATE SYNTHASE"/>
    <property type="match status" value="1"/>
</dbReference>
<evidence type="ECO:0000256" key="3">
    <source>
        <dbReference type="ARBA" id="ARBA00022679"/>
    </source>
</evidence>
<dbReference type="EMBL" id="JACCFW010000001">
    <property type="protein sequence ID" value="NYJ75030.1"/>
    <property type="molecule type" value="Genomic_DNA"/>
</dbReference>
<evidence type="ECO:0000256" key="4">
    <source>
        <dbReference type="ARBA" id="ARBA00022723"/>
    </source>
</evidence>
<dbReference type="InterPro" id="IPR000092">
    <property type="entry name" value="Polyprenyl_synt"/>
</dbReference>
<dbReference type="PANTHER" id="PTHR12001">
    <property type="entry name" value="GERANYLGERANYL PYROPHOSPHATE SYNTHASE"/>
    <property type="match status" value="1"/>
</dbReference>
<proteinExistence type="inferred from homology"/>
<dbReference type="RefSeq" id="WP_343048499.1">
    <property type="nucleotide sequence ID" value="NZ_JACCFW010000001.1"/>
</dbReference>
<keyword evidence="5" id="KW-0460">Magnesium</keyword>